<reference evidence="2 3" key="1">
    <citation type="submission" date="2017-05" db="EMBL/GenBank/DDBJ databases">
        <authorList>
            <person name="Varghese N."/>
            <person name="Submissions S."/>
        </authorList>
    </citation>
    <scope>NUCLEOTIDE SEQUENCE [LARGE SCALE GENOMIC DNA]</scope>
    <source>
        <strain evidence="2 3">DSM 19504</strain>
    </source>
</reference>
<feature type="region of interest" description="Disordered" evidence="1">
    <location>
        <begin position="467"/>
        <end position="486"/>
    </location>
</feature>
<dbReference type="Gene3D" id="2.60.40.10">
    <property type="entry name" value="Immunoglobulins"/>
    <property type="match status" value="1"/>
</dbReference>
<dbReference type="InterPro" id="IPR013783">
    <property type="entry name" value="Ig-like_fold"/>
</dbReference>
<feature type="compositionally biased region" description="Polar residues" evidence="1">
    <location>
        <begin position="59"/>
        <end position="70"/>
    </location>
</feature>
<protein>
    <recommendedName>
        <fullName evidence="4">CARDB protein</fullName>
    </recommendedName>
</protein>
<evidence type="ECO:0008006" key="4">
    <source>
        <dbReference type="Google" id="ProtNLM"/>
    </source>
</evidence>
<dbReference type="Proteomes" id="UP000319712">
    <property type="component" value="Unassembled WGS sequence"/>
</dbReference>
<evidence type="ECO:0000313" key="2">
    <source>
        <dbReference type="EMBL" id="SMO53919.1"/>
    </source>
</evidence>
<keyword evidence="3" id="KW-1185">Reference proteome</keyword>
<dbReference type="EMBL" id="FXTD01000003">
    <property type="protein sequence ID" value="SMO53919.1"/>
    <property type="molecule type" value="Genomic_DNA"/>
</dbReference>
<accession>A0A521C3E4</accession>
<evidence type="ECO:0000256" key="1">
    <source>
        <dbReference type="SAM" id="MobiDB-lite"/>
    </source>
</evidence>
<evidence type="ECO:0000313" key="3">
    <source>
        <dbReference type="Proteomes" id="UP000319712"/>
    </source>
</evidence>
<dbReference type="RefSeq" id="WP_142986035.1">
    <property type="nucleotide sequence ID" value="NZ_FXTD01000003.1"/>
</dbReference>
<sequence length="620" mass="66706">MGISQTHAAVLLMIVVVGAVGVSSFTDPGSGGEAMTVEGTEDRQSVAAGGSEERRSVTAEGTTGGRSSASNVAFEVRTTLNNSDAAGATRSIELVVEDEDGFSFTVDERTVSLSAGETREVTLSAPADAMTAGRYDYALGDEAGTLATGTVTLEGPAFDTSKVRAEPVVRGAIGTVSVTVRNRGDFRGMRTLDLHLDRNRDGTYDASEIVATRAPLLRAGEDASATLSVRTDGLEPGTYAYRVEVGESVEEGTLTVLRPATFRLAGSTMTTDAVRGERFNGSVTLVNAGDVRGNATVHLDGPTEAFDWNRTTTLDGNASTTLEFAAGTGNLTRGNYSIALSTANDSATGTLRVRESHLAVDDLDGPRSADVDDDIRFAARVWNTGDAAANRTVEHRIDLDGDDDPETVVENRSVDLAPGERTTVEFTLAEDDRDRFDDRDLLGTHVYGVYSGDANATDVVVVRHYSSGSSSSTSSAANDEPEPVNDEPEIVSRDVITQEKYGLDYDEVSNETRSQIDEIHERQPFSDGLVVTEVLTREEIARQEFGLDVGRNDAFEFTSIEVETQQEIEAAFDAQFESDDGDRIESWDELATERYESDYAGLDADQRETVRSLYRGQFER</sequence>
<dbReference type="OrthoDB" id="221107at2157"/>
<proteinExistence type="predicted"/>
<dbReference type="AlphaFoldDB" id="A0A521C3E4"/>
<feature type="region of interest" description="Disordered" evidence="1">
    <location>
        <begin position="28"/>
        <end position="70"/>
    </location>
</feature>
<organism evidence="2 3">
    <name type="scientific">Halorubrum cibi</name>
    <dbReference type="NCBI Taxonomy" id="413815"/>
    <lineage>
        <taxon>Archaea</taxon>
        <taxon>Methanobacteriati</taxon>
        <taxon>Methanobacteriota</taxon>
        <taxon>Stenosarchaea group</taxon>
        <taxon>Halobacteria</taxon>
        <taxon>Halobacteriales</taxon>
        <taxon>Haloferacaceae</taxon>
        <taxon>Halorubrum</taxon>
    </lineage>
</organism>
<name>A0A521C3E4_9EURY</name>
<gene>
    <name evidence="2" type="ORF">SAMN06264867_103279</name>
</gene>